<sequence>MSTLEQLELEEFGFQLKPAIQLFEPESPDQLDSHYYNLLALSNNHGLLFVYLGGKLKVLDTQELDKLLSDDPQSDTYTIESLQELEVSGVVQLILSGDESYLFIVKQKTIQQIAVTDLRQGKLNVQDLTPLDKDLVLLSPNQSSSQFAYLLESGELVYFDGSKKNALKDHCSCFCWIDNNTLLVGQESSIEIIGVQASQPQAHFAFDDQKVVFVSQLEPNNWLVVLAGETDEDDTTSFVVTKNGDSFDKKEAYDICMPFGVLDRKLSYYSIHLHNWSETYPHLTILTGSKSTDFNTLTSTQQILQLNDSDRAQMPLDPDSGDDDTPLGLVVDLTGKLDVVEPCKQVEKCASLPRMITLTNRGQLLVWNVWVSTDINAGKVSLEKARESIKFESEKTDPVQKDESPAAPLFQSKSSAFSLPSQTGSAQASKSASPFGESSNSKSSPFGQSGFKFGQTAFGTPSFGQSSDSSKSQVSNPFGGSQAAFGSSGFGAFAQSGSAFKIAGTDKAQSSGFGAFAQQGSAFKSAGSNNNESTKGIFGNSTEQKSIFGQSESKSIFGQNAGNKSVFGQPAKETSLFGGNSGTESPFASKASSSSQDSPFGGQFKSSLGMDSLKLGSKPETQSPFANLSDKSSPFANLTKKSESPVPKQETSSPFATHQRLTSSEGSDAGDSEESISEEEQESDLEDGEGIDSQLDAEQEINQSTSSELGNSEESFEKIEKPGSEESEVKGSETERLNDLFGSSKIEDQSETKELESSVAAPDTSEESPETVRDTVQPAEPTNTVEENDTEEPVEEDDADLTSSSGHTIETPAPSKNATEKPAEETDPTKQTETKSAPFSFTPLSPKPPVETSSDKGVESFTSTPKPELTVEPEKKLSSVPMVDKAVTVETTIKDANVTFGESSNEEEEPEPLNVPQLISLDSVVYPELSSNECMKEMERIVYDTEAEFSILDMNIKQLEEFLADHSNDKYPHEFSESSMFPESWRLGEVGSLEGVLSPIEEEYKLLKNELGAVQNDTISLLQTVNKVTKQADEVHSMLRDTEKSRTNVSFERQATHPSMQKLAKLRKEYEKVRDLESDLHSKLFVLNGKIYPEEVLTNPSAFEVVVSGIDSKLRAYYDGSKQLRKQLDELHDKTRATSALEKDFDKLRVTSVVLSTAAKQSLASQLQERKSVTQRVEL</sequence>
<dbReference type="InterPro" id="IPR039462">
    <property type="entry name" value="Nup159/Nup146_N"/>
</dbReference>
<evidence type="ECO:0000256" key="1">
    <source>
        <dbReference type="ARBA" id="ARBA00004123"/>
    </source>
</evidence>
<comment type="caution">
    <text evidence="6">The sequence shown here is derived from an EMBL/GenBank/DDBJ whole genome shotgun (WGS) entry which is preliminary data.</text>
</comment>
<dbReference type="EMBL" id="JAEUBE010000366">
    <property type="protein sequence ID" value="KAH3663755.1"/>
    <property type="molecule type" value="Genomic_DNA"/>
</dbReference>
<keyword evidence="7" id="KW-1185">Reference proteome</keyword>
<feature type="compositionally biased region" description="Polar residues" evidence="4">
    <location>
        <begin position="834"/>
        <end position="843"/>
    </location>
</feature>
<keyword evidence="2" id="KW-0813">Transport</keyword>
<dbReference type="GO" id="GO:0005634">
    <property type="term" value="C:nucleus"/>
    <property type="evidence" value="ECO:0007669"/>
    <property type="project" value="UniProtKB-SubCell"/>
</dbReference>
<accession>A0A9P8T389</accession>
<dbReference type="GeneID" id="70237121"/>
<reference evidence="6" key="1">
    <citation type="journal article" date="2021" name="Open Biol.">
        <title>Shared evolutionary footprints suggest mitochondrial oxidative damage underlies multiple complex I losses in fungi.</title>
        <authorList>
            <person name="Schikora-Tamarit M.A."/>
            <person name="Marcet-Houben M."/>
            <person name="Nosek J."/>
            <person name="Gabaldon T."/>
        </authorList>
    </citation>
    <scope>NUCLEOTIDE SEQUENCE</scope>
    <source>
        <strain evidence="6">CBS6075</strain>
    </source>
</reference>
<organism evidence="6 7">
    <name type="scientific">Ogataea philodendri</name>
    <dbReference type="NCBI Taxonomy" id="1378263"/>
    <lineage>
        <taxon>Eukaryota</taxon>
        <taxon>Fungi</taxon>
        <taxon>Dikarya</taxon>
        <taxon>Ascomycota</taxon>
        <taxon>Saccharomycotina</taxon>
        <taxon>Pichiomycetes</taxon>
        <taxon>Pichiales</taxon>
        <taxon>Pichiaceae</taxon>
        <taxon>Ogataea</taxon>
    </lineage>
</organism>
<evidence type="ECO:0000256" key="4">
    <source>
        <dbReference type="SAM" id="MobiDB-lite"/>
    </source>
</evidence>
<feature type="compositionally biased region" description="Basic and acidic residues" evidence="4">
    <location>
        <begin position="818"/>
        <end position="833"/>
    </location>
</feature>
<dbReference type="SUPFAM" id="SSF117289">
    <property type="entry name" value="Nucleoporin domain"/>
    <property type="match status" value="1"/>
</dbReference>
<feature type="compositionally biased region" description="Basic and acidic residues" evidence="4">
    <location>
        <begin position="715"/>
        <end position="738"/>
    </location>
</feature>
<dbReference type="InterPro" id="IPR015943">
    <property type="entry name" value="WD40/YVTN_repeat-like_dom_sf"/>
</dbReference>
<dbReference type="Pfam" id="PF16755">
    <property type="entry name" value="Beta-prop_NUP159_NUP214"/>
    <property type="match status" value="1"/>
</dbReference>
<feature type="region of interest" description="Disordered" evidence="4">
    <location>
        <begin position="524"/>
        <end position="544"/>
    </location>
</feature>
<reference evidence="6" key="2">
    <citation type="submission" date="2021-01" db="EMBL/GenBank/DDBJ databases">
        <authorList>
            <person name="Schikora-Tamarit M.A."/>
        </authorList>
    </citation>
    <scope>NUCLEOTIDE SEQUENCE</scope>
    <source>
        <strain evidence="6">CBS6075</strain>
    </source>
</reference>
<feature type="compositionally biased region" description="Basic and acidic residues" evidence="4">
    <location>
        <begin position="745"/>
        <end position="756"/>
    </location>
</feature>
<gene>
    <name evidence="6" type="ORF">OGAPHI_005157</name>
</gene>
<feature type="compositionally biased region" description="Polar residues" evidence="4">
    <location>
        <begin position="700"/>
        <end position="713"/>
    </location>
</feature>
<keyword evidence="3" id="KW-0539">Nucleus</keyword>
<feature type="compositionally biased region" description="Polar residues" evidence="4">
    <location>
        <begin position="619"/>
        <end position="636"/>
    </location>
</feature>
<comment type="subcellular location">
    <subcellularLocation>
        <location evidence="1">Nucleus</location>
    </subcellularLocation>
</comment>
<proteinExistence type="predicted"/>
<dbReference type="Proteomes" id="UP000769157">
    <property type="component" value="Unassembled WGS sequence"/>
</dbReference>
<evidence type="ECO:0000259" key="5">
    <source>
        <dbReference type="Pfam" id="PF16755"/>
    </source>
</evidence>
<feature type="compositionally biased region" description="Acidic residues" evidence="4">
    <location>
        <begin position="668"/>
        <end position="699"/>
    </location>
</feature>
<feature type="compositionally biased region" description="Polar residues" evidence="4">
    <location>
        <begin position="649"/>
        <end position="662"/>
    </location>
</feature>
<evidence type="ECO:0000256" key="2">
    <source>
        <dbReference type="ARBA" id="ARBA00022448"/>
    </source>
</evidence>
<feature type="compositionally biased region" description="Acidic residues" evidence="4">
    <location>
        <begin position="786"/>
        <end position="800"/>
    </location>
</feature>
<evidence type="ECO:0000313" key="7">
    <source>
        <dbReference type="Proteomes" id="UP000769157"/>
    </source>
</evidence>
<dbReference type="OrthoDB" id="248320at2759"/>
<evidence type="ECO:0000256" key="3">
    <source>
        <dbReference type="ARBA" id="ARBA00023242"/>
    </source>
</evidence>
<dbReference type="Gene3D" id="2.130.10.10">
    <property type="entry name" value="YVTN repeat-like/Quinoprotein amine dehydrogenase"/>
    <property type="match status" value="1"/>
</dbReference>
<feature type="region of interest" description="Disordered" evidence="4">
    <location>
        <begin position="559"/>
        <end position="877"/>
    </location>
</feature>
<dbReference type="AlphaFoldDB" id="A0A9P8T389"/>
<evidence type="ECO:0000313" key="6">
    <source>
        <dbReference type="EMBL" id="KAH3663755.1"/>
    </source>
</evidence>
<name>A0A9P8T389_9ASCO</name>
<feature type="region of interest" description="Disordered" evidence="4">
    <location>
        <begin position="417"/>
        <end position="446"/>
    </location>
</feature>
<feature type="compositionally biased region" description="Low complexity" evidence="4">
    <location>
        <begin position="585"/>
        <end position="600"/>
    </location>
</feature>
<dbReference type="RefSeq" id="XP_046060091.1">
    <property type="nucleotide sequence ID" value="XM_046206312.1"/>
</dbReference>
<feature type="domain" description="Nucleoporin Nup159/Nup146 N-terminal" evidence="5">
    <location>
        <begin position="37"/>
        <end position="364"/>
    </location>
</feature>
<protein>
    <recommendedName>
        <fullName evidence="5">Nucleoporin Nup159/Nup146 N-terminal domain-containing protein</fullName>
    </recommendedName>
</protein>